<organism evidence="1">
    <name type="scientific">Streptomyces sp. NBC_00060</name>
    <dbReference type="NCBI Taxonomy" id="2975636"/>
    <lineage>
        <taxon>Bacteria</taxon>
        <taxon>Bacillati</taxon>
        <taxon>Actinomycetota</taxon>
        <taxon>Actinomycetes</taxon>
        <taxon>Kitasatosporales</taxon>
        <taxon>Streptomycetaceae</taxon>
        <taxon>Streptomyces</taxon>
    </lineage>
</organism>
<name>A0AAU2HEE6_9ACTN</name>
<dbReference type="Pfam" id="PF07722">
    <property type="entry name" value="Peptidase_C26"/>
    <property type="match status" value="1"/>
</dbReference>
<reference evidence="1" key="1">
    <citation type="submission" date="2022-10" db="EMBL/GenBank/DDBJ databases">
        <title>The complete genomes of actinobacterial strains from the NBC collection.</title>
        <authorList>
            <person name="Joergensen T.S."/>
            <person name="Alvarez Arevalo M."/>
            <person name="Sterndorff E.B."/>
            <person name="Faurdal D."/>
            <person name="Vuksanovic O."/>
            <person name="Mourched A.-S."/>
            <person name="Charusanti P."/>
            <person name="Shaw S."/>
            <person name="Blin K."/>
            <person name="Weber T."/>
        </authorList>
    </citation>
    <scope>NUCLEOTIDE SEQUENCE</scope>
    <source>
        <strain evidence="1">NBC_00060</strain>
        <plasmid evidence="1">unnamed1</plasmid>
    </source>
</reference>
<dbReference type="EMBL" id="CP108254">
    <property type="protein sequence ID" value="WTU45936.1"/>
    <property type="molecule type" value="Genomic_DNA"/>
</dbReference>
<dbReference type="InterPro" id="IPR044668">
    <property type="entry name" value="PuuD-like"/>
</dbReference>
<sequence>MKRPVVAVTADAVPANWGIWGTIPAAVQPWAYIARVTEAGGSPLLLPPVPEAVEDVMETVDALLITGGGDIDPARYGAERDPHTFPPDKLRDVTDFAALAVAERRGIPVLGICRGLQVIAVSRGGTLHQHLPTHGPSVPGRHTDREIKVLSESLLGSAVGAVTSGKCHHHQGLATVGEGLVATAWAEEDGVIEAVEDPSARFLVGFQPHAEEGSSEITGLFKAFVNAAY</sequence>
<dbReference type="AlphaFoldDB" id="A0AAU2HEE6"/>
<dbReference type="InterPro" id="IPR011697">
    <property type="entry name" value="Peptidase_C26"/>
</dbReference>
<dbReference type="PROSITE" id="PS51273">
    <property type="entry name" value="GATASE_TYPE_1"/>
    <property type="match status" value="1"/>
</dbReference>
<proteinExistence type="predicted"/>
<accession>A0AAU2HEE6</accession>
<keyword evidence="1" id="KW-0378">Hydrolase</keyword>
<dbReference type="GO" id="GO:0033969">
    <property type="term" value="F:gamma-glutamyl-gamma-aminobutyrate hydrolase activity"/>
    <property type="evidence" value="ECO:0007669"/>
    <property type="project" value="TreeGrafter"/>
</dbReference>
<keyword evidence="1" id="KW-0614">Plasmid</keyword>
<evidence type="ECO:0000313" key="1">
    <source>
        <dbReference type="EMBL" id="WTU45936.1"/>
    </source>
</evidence>
<dbReference type="PANTHER" id="PTHR43235:SF1">
    <property type="entry name" value="GLUTAMINE AMIDOTRANSFERASE PB2B2.05-RELATED"/>
    <property type="match status" value="1"/>
</dbReference>
<dbReference type="SUPFAM" id="SSF52317">
    <property type="entry name" value="Class I glutamine amidotransferase-like"/>
    <property type="match status" value="1"/>
</dbReference>
<dbReference type="PANTHER" id="PTHR43235">
    <property type="entry name" value="GLUTAMINE AMIDOTRANSFERASE PB2B2.05-RELATED"/>
    <property type="match status" value="1"/>
</dbReference>
<dbReference type="Gene3D" id="3.40.50.880">
    <property type="match status" value="1"/>
</dbReference>
<dbReference type="GO" id="GO:0006598">
    <property type="term" value="P:polyamine catabolic process"/>
    <property type="evidence" value="ECO:0007669"/>
    <property type="project" value="TreeGrafter"/>
</dbReference>
<dbReference type="InterPro" id="IPR029062">
    <property type="entry name" value="Class_I_gatase-like"/>
</dbReference>
<protein>
    <submittedName>
        <fullName evidence="1">Gamma-glutamyl-gamma-aminobutyrate hydrolase family protein</fullName>
    </submittedName>
</protein>
<dbReference type="GO" id="GO:0005829">
    <property type="term" value="C:cytosol"/>
    <property type="evidence" value="ECO:0007669"/>
    <property type="project" value="TreeGrafter"/>
</dbReference>
<gene>
    <name evidence="1" type="ORF">OHV25_40795</name>
</gene>
<geneLocation type="plasmid" evidence="1">
    <name>unnamed1</name>
</geneLocation>
<dbReference type="CDD" id="cd01745">
    <property type="entry name" value="GATase1_2"/>
    <property type="match status" value="1"/>
</dbReference>